<evidence type="ECO:0000313" key="1">
    <source>
        <dbReference type="EMBL" id="MPN14490.1"/>
    </source>
</evidence>
<gene>
    <name evidence="1" type="ORF">SDC9_161817</name>
</gene>
<reference evidence="1" key="1">
    <citation type="submission" date="2019-08" db="EMBL/GenBank/DDBJ databases">
        <authorList>
            <person name="Kucharzyk K."/>
            <person name="Murdoch R.W."/>
            <person name="Higgins S."/>
            <person name="Loffler F."/>
        </authorList>
    </citation>
    <scope>NUCLEOTIDE SEQUENCE</scope>
</reference>
<sequence>MILTLVTSIPLEGNISSREVLVQIKISLEAIQWSPALRLLNSDRLTAAMPQAVITASSAPSSEAIFRSKAMVVGLVVRL</sequence>
<proteinExistence type="predicted"/>
<comment type="caution">
    <text evidence="1">The sequence shown here is derived from an EMBL/GenBank/DDBJ whole genome shotgun (WGS) entry which is preliminary data.</text>
</comment>
<protein>
    <submittedName>
        <fullName evidence="1">Uncharacterized protein</fullName>
    </submittedName>
</protein>
<accession>A0A645FKK2</accession>
<dbReference type="EMBL" id="VSSQ01061125">
    <property type="protein sequence ID" value="MPN14490.1"/>
    <property type="molecule type" value="Genomic_DNA"/>
</dbReference>
<dbReference type="AlphaFoldDB" id="A0A645FKK2"/>
<name>A0A645FKK2_9ZZZZ</name>
<organism evidence="1">
    <name type="scientific">bioreactor metagenome</name>
    <dbReference type="NCBI Taxonomy" id="1076179"/>
    <lineage>
        <taxon>unclassified sequences</taxon>
        <taxon>metagenomes</taxon>
        <taxon>ecological metagenomes</taxon>
    </lineage>
</organism>